<protein>
    <submittedName>
        <fullName evidence="2">Uncharacterized protein</fullName>
    </submittedName>
</protein>
<reference evidence="2" key="1">
    <citation type="submission" date="2022-07" db="EMBL/GenBank/DDBJ databases">
        <authorList>
            <person name="Macas J."/>
            <person name="Novak P."/>
            <person name="Neumann P."/>
        </authorList>
    </citation>
    <scope>NUCLEOTIDE SEQUENCE</scope>
</reference>
<keyword evidence="3" id="KW-1185">Reference proteome</keyword>
<dbReference type="Proteomes" id="UP001152484">
    <property type="component" value="Unassembled WGS sequence"/>
</dbReference>
<proteinExistence type="predicted"/>
<keyword evidence="1" id="KW-0175">Coiled coil</keyword>
<accession>A0A9P0ZIP6</accession>
<dbReference type="EMBL" id="CAMAPE010000046">
    <property type="protein sequence ID" value="CAH9104529.1"/>
    <property type="molecule type" value="Genomic_DNA"/>
</dbReference>
<organism evidence="2 3">
    <name type="scientific">Cuscuta europaea</name>
    <name type="common">European dodder</name>
    <dbReference type="NCBI Taxonomy" id="41803"/>
    <lineage>
        <taxon>Eukaryota</taxon>
        <taxon>Viridiplantae</taxon>
        <taxon>Streptophyta</taxon>
        <taxon>Embryophyta</taxon>
        <taxon>Tracheophyta</taxon>
        <taxon>Spermatophyta</taxon>
        <taxon>Magnoliopsida</taxon>
        <taxon>eudicotyledons</taxon>
        <taxon>Gunneridae</taxon>
        <taxon>Pentapetalae</taxon>
        <taxon>asterids</taxon>
        <taxon>lamiids</taxon>
        <taxon>Solanales</taxon>
        <taxon>Convolvulaceae</taxon>
        <taxon>Cuscuteae</taxon>
        <taxon>Cuscuta</taxon>
        <taxon>Cuscuta subgen. Cuscuta</taxon>
    </lineage>
</organism>
<sequence>MEESALQKQKADEALAEARRQLREAEEALRVGQAAFSKILENAKTAAMAEGKAEAEKIAVEAAKKAAEDAEAARGEAVAKAREDVVVGFVEDRWRTEGHKNWVASVVKESVDDWFKGPGWEWMARKGKEYYDGVSFSLRPSSTERWPDIWGWTRRPLTRQLMVSPLSSQTPGFPYPRAWPGLTLKTSS</sequence>
<gene>
    <name evidence="2" type="ORF">CEURO_LOCUS16568</name>
</gene>
<evidence type="ECO:0000313" key="2">
    <source>
        <dbReference type="EMBL" id="CAH9104529.1"/>
    </source>
</evidence>
<feature type="coiled-coil region" evidence="1">
    <location>
        <begin position="1"/>
        <end position="80"/>
    </location>
</feature>
<name>A0A9P0ZIP6_CUSEU</name>
<dbReference type="AlphaFoldDB" id="A0A9P0ZIP6"/>
<evidence type="ECO:0000256" key="1">
    <source>
        <dbReference type="SAM" id="Coils"/>
    </source>
</evidence>
<evidence type="ECO:0000313" key="3">
    <source>
        <dbReference type="Proteomes" id="UP001152484"/>
    </source>
</evidence>
<comment type="caution">
    <text evidence="2">The sequence shown here is derived from an EMBL/GenBank/DDBJ whole genome shotgun (WGS) entry which is preliminary data.</text>
</comment>